<dbReference type="Proteomes" id="UP001174909">
    <property type="component" value="Unassembled WGS sequence"/>
</dbReference>
<dbReference type="GO" id="GO:0006412">
    <property type="term" value="P:translation"/>
    <property type="evidence" value="ECO:0007669"/>
    <property type="project" value="InterPro"/>
</dbReference>
<comment type="caution">
    <text evidence="6">The sequence shown here is derived from an EMBL/GenBank/DDBJ whole genome shotgun (WGS) entry which is preliminary data.</text>
</comment>
<evidence type="ECO:0000256" key="3">
    <source>
        <dbReference type="ARBA" id="ARBA00023274"/>
    </source>
</evidence>
<keyword evidence="7" id="KW-1185">Reference proteome</keyword>
<dbReference type="GO" id="GO:0015935">
    <property type="term" value="C:small ribosomal subunit"/>
    <property type="evidence" value="ECO:0007669"/>
    <property type="project" value="TreeGrafter"/>
</dbReference>
<gene>
    <name evidence="6" type="ORF">GBAR_LOCUS7604</name>
</gene>
<dbReference type="InterPro" id="IPR023036">
    <property type="entry name" value="Ribosomal_uS14_bac/plastid"/>
</dbReference>
<dbReference type="NCBIfam" id="NF006477">
    <property type="entry name" value="PRK08881.1"/>
    <property type="match status" value="1"/>
</dbReference>
<dbReference type="GO" id="GO:0003735">
    <property type="term" value="F:structural constituent of ribosome"/>
    <property type="evidence" value="ECO:0007669"/>
    <property type="project" value="InterPro"/>
</dbReference>
<dbReference type="Gene3D" id="1.10.287.1480">
    <property type="match status" value="1"/>
</dbReference>
<dbReference type="Pfam" id="PF00253">
    <property type="entry name" value="Ribosomal_S14"/>
    <property type="match status" value="1"/>
</dbReference>
<evidence type="ECO:0000313" key="6">
    <source>
        <dbReference type="EMBL" id="CAI8011849.1"/>
    </source>
</evidence>
<evidence type="ECO:0000256" key="4">
    <source>
        <dbReference type="ARBA" id="ARBA00035247"/>
    </source>
</evidence>
<dbReference type="HAMAP" id="MF_00537">
    <property type="entry name" value="Ribosomal_uS14_1"/>
    <property type="match status" value="1"/>
</dbReference>
<name>A0AA35RI24_GEOBA</name>
<proteinExistence type="inferred from homology"/>
<sequence length="101" mass="11469">MAKTSLVVKNERRKRIVAQYAAERAALLAEARDMSRSARERFEARQKLALLPHDANPNRIRNRDGATGRPRGYIRHFGLSRISFREMALDGLLPGVRKASL</sequence>
<evidence type="ECO:0000256" key="2">
    <source>
        <dbReference type="ARBA" id="ARBA00022980"/>
    </source>
</evidence>
<dbReference type="PANTHER" id="PTHR19836">
    <property type="entry name" value="30S RIBOSOMAL PROTEIN S14"/>
    <property type="match status" value="1"/>
</dbReference>
<evidence type="ECO:0000256" key="5">
    <source>
        <dbReference type="ARBA" id="ARBA00083755"/>
    </source>
</evidence>
<comment type="similarity">
    <text evidence="1">Belongs to the universal ribosomal protein uS14 family.</text>
</comment>
<accession>A0AA35RI24</accession>
<dbReference type="FunFam" id="1.10.287.1480:FF:000001">
    <property type="entry name" value="30S ribosomal protein S14"/>
    <property type="match status" value="1"/>
</dbReference>
<dbReference type="AlphaFoldDB" id="A0AA35RI24"/>
<organism evidence="6 7">
    <name type="scientific">Geodia barretti</name>
    <name type="common">Barrett's horny sponge</name>
    <dbReference type="NCBI Taxonomy" id="519541"/>
    <lineage>
        <taxon>Eukaryota</taxon>
        <taxon>Metazoa</taxon>
        <taxon>Porifera</taxon>
        <taxon>Demospongiae</taxon>
        <taxon>Heteroscleromorpha</taxon>
        <taxon>Tetractinellida</taxon>
        <taxon>Astrophorina</taxon>
        <taxon>Geodiidae</taxon>
        <taxon>Geodia</taxon>
    </lineage>
</organism>
<keyword evidence="2 6" id="KW-0689">Ribosomal protein</keyword>
<dbReference type="SUPFAM" id="SSF57716">
    <property type="entry name" value="Glucocorticoid receptor-like (DNA-binding domain)"/>
    <property type="match status" value="1"/>
</dbReference>
<evidence type="ECO:0000256" key="1">
    <source>
        <dbReference type="ARBA" id="ARBA00009083"/>
    </source>
</evidence>
<protein>
    <recommendedName>
        <fullName evidence="4">Small ribosomal subunit protein uS14c</fullName>
    </recommendedName>
    <alternativeName>
        <fullName evidence="5">28S ribosomal protein S14, mitochondrial</fullName>
    </alternativeName>
</protein>
<keyword evidence="3" id="KW-0687">Ribonucleoprotein</keyword>
<dbReference type="PANTHER" id="PTHR19836:SF19">
    <property type="entry name" value="SMALL RIBOSOMAL SUBUNIT PROTEIN US14M"/>
    <property type="match status" value="1"/>
</dbReference>
<evidence type="ECO:0000313" key="7">
    <source>
        <dbReference type="Proteomes" id="UP001174909"/>
    </source>
</evidence>
<dbReference type="InterPro" id="IPR001209">
    <property type="entry name" value="Ribosomal_uS14"/>
</dbReference>
<reference evidence="6" key="1">
    <citation type="submission" date="2023-03" db="EMBL/GenBank/DDBJ databases">
        <authorList>
            <person name="Steffen K."/>
            <person name="Cardenas P."/>
        </authorList>
    </citation>
    <scope>NUCLEOTIDE SEQUENCE</scope>
</reference>
<dbReference type="EMBL" id="CASHTH010001131">
    <property type="protein sequence ID" value="CAI8011849.1"/>
    <property type="molecule type" value="Genomic_DNA"/>
</dbReference>
<dbReference type="GO" id="GO:0005737">
    <property type="term" value="C:cytoplasm"/>
    <property type="evidence" value="ECO:0007669"/>
    <property type="project" value="UniProtKB-ARBA"/>
</dbReference>